<comment type="caution">
    <text evidence="12">The sequence shown here is derived from an EMBL/GenBank/DDBJ whole genome shotgun (WGS) entry which is preliminary data.</text>
</comment>
<dbReference type="GO" id="GO:0005615">
    <property type="term" value="C:extracellular space"/>
    <property type="evidence" value="ECO:0007669"/>
    <property type="project" value="TreeGrafter"/>
</dbReference>
<comment type="similarity">
    <text evidence="2 8">Belongs to the TGF-beta family.</text>
</comment>
<evidence type="ECO:0000256" key="7">
    <source>
        <dbReference type="ARBA" id="ARBA00023180"/>
    </source>
</evidence>
<evidence type="ECO:0000313" key="12">
    <source>
        <dbReference type="EMBL" id="KAK7111481.1"/>
    </source>
</evidence>
<dbReference type="InterPro" id="IPR001839">
    <property type="entry name" value="TGF-b_C"/>
</dbReference>
<evidence type="ECO:0000313" key="13">
    <source>
        <dbReference type="Proteomes" id="UP001374579"/>
    </source>
</evidence>
<evidence type="ECO:0000256" key="3">
    <source>
        <dbReference type="ARBA" id="ARBA00022525"/>
    </source>
</evidence>
<evidence type="ECO:0000256" key="5">
    <source>
        <dbReference type="ARBA" id="ARBA00023030"/>
    </source>
</evidence>
<proteinExistence type="inferred from homology"/>
<feature type="chain" id="PRO_5043025050" description="TGF-beta family profile domain-containing protein" evidence="10">
    <location>
        <begin position="25"/>
        <end position="571"/>
    </location>
</feature>
<dbReference type="InterPro" id="IPR015615">
    <property type="entry name" value="TGF-beta-rel"/>
</dbReference>
<feature type="compositionally biased region" description="Polar residues" evidence="9">
    <location>
        <begin position="84"/>
        <end position="101"/>
    </location>
</feature>
<keyword evidence="13" id="KW-1185">Reference proteome</keyword>
<evidence type="ECO:0000259" key="11">
    <source>
        <dbReference type="PROSITE" id="PS51362"/>
    </source>
</evidence>
<dbReference type="GO" id="GO:0008083">
    <property type="term" value="F:growth factor activity"/>
    <property type="evidence" value="ECO:0007669"/>
    <property type="project" value="UniProtKB-KW"/>
</dbReference>
<dbReference type="FunFam" id="2.10.90.10:FF:000001">
    <property type="entry name" value="Bone morphogenetic protein 4"/>
    <property type="match status" value="1"/>
</dbReference>
<feature type="region of interest" description="Disordered" evidence="9">
    <location>
        <begin position="117"/>
        <end position="143"/>
    </location>
</feature>
<keyword evidence="6" id="KW-1015">Disulfide bond</keyword>
<dbReference type="InterPro" id="IPR017948">
    <property type="entry name" value="TGFb_CS"/>
</dbReference>
<dbReference type="PROSITE" id="PS00250">
    <property type="entry name" value="TGF_BETA_1"/>
    <property type="match status" value="1"/>
</dbReference>
<evidence type="ECO:0000256" key="10">
    <source>
        <dbReference type="SAM" id="SignalP"/>
    </source>
</evidence>
<keyword evidence="5 8" id="KW-0339">Growth factor</keyword>
<dbReference type="PROSITE" id="PS51362">
    <property type="entry name" value="TGF_BETA_2"/>
    <property type="match status" value="1"/>
</dbReference>
<protein>
    <recommendedName>
        <fullName evidence="11">TGF-beta family profile domain-containing protein</fullName>
    </recommendedName>
</protein>
<dbReference type="Gene3D" id="2.10.90.10">
    <property type="entry name" value="Cystine-knot cytokines"/>
    <property type="match status" value="1"/>
</dbReference>
<reference evidence="12 13" key="1">
    <citation type="submission" date="2024-02" db="EMBL/GenBank/DDBJ databases">
        <title>Chromosome-scale genome assembly of the rough periwinkle Littorina saxatilis.</title>
        <authorList>
            <person name="De Jode A."/>
            <person name="Faria R."/>
            <person name="Formenti G."/>
            <person name="Sims Y."/>
            <person name="Smith T.P."/>
            <person name="Tracey A."/>
            <person name="Wood J.M.D."/>
            <person name="Zagrodzka Z.B."/>
            <person name="Johannesson K."/>
            <person name="Butlin R.K."/>
            <person name="Leder E.H."/>
        </authorList>
    </citation>
    <scope>NUCLEOTIDE SEQUENCE [LARGE SCALE GENOMIC DNA]</scope>
    <source>
        <strain evidence="12">Snail1</strain>
        <tissue evidence="12">Muscle</tissue>
    </source>
</reference>
<dbReference type="InterPro" id="IPR029034">
    <property type="entry name" value="Cystine-knot_cytokine"/>
</dbReference>
<dbReference type="PANTHER" id="PTHR11848:SF307">
    <property type="entry name" value="BONE MORPHOGENETIC PROTEIN 10"/>
    <property type="match status" value="1"/>
</dbReference>
<feature type="region of interest" description="Disordered" evidence="9">
    <location>
        <begin position="415"/>
        <end position="434"/>
    </location>
</feature>
<dbReference type="CDD" id="cd13767">
    <property type="entry name" value="TGF_beta_BMP9_like"/>
    <property type="match status" value="1"/>
</dbReference>
<organism evidence="12 13">
    <name type="scientific">Littorina saxatilis</name>
    <dbReference type="NCBI Taxonomy" id="31220"/>
    <lineage>
        <taxon>Eukaryota</taxon>
        <taxon>Metazoa</taxon>
        <taxon>Spiralia</taxon>
        <taxon>Lophotrochozoa</taxon>
        <taxon>Mollusca</taxon>
        <taxon>Gastropoda</taxon>
        <taxon>Caenogastropoda</taxon>
        <taxon>Littorinimorpha</taxon>
        <taxon>Littorinoidea</taxon>
        <taxon>Littorinidae</taxon>
        <taxon>Littorina</taxon>
    </lineage>
</organism>
<gene>
    <name evidence="12" type="ORF">V1264_011104</name>
</gene>
<dbReference type="PANTHER" id="PTHR11848">
    <property type="entry name" value="TGF-BETA FAMILY"/>
    <property type="match status" value="1"/>
</dbReference>
<dbReference type="Pfam" id="PF00019">
    <property type="entry name" value="TGF_beta"/>
    <property type="match status" value="1"/>
</dbReference>
<evidence type="ECO:0000256" key="6">
    <source>
        <dbReference type="ARBA" id="ARBA00023157"/>
    </source>
</evidence>
<dbReference type="SMART" id="SM00204">
    <property type="entry name" value="TGFB"/>
    <property type="match status" value="1"/>
</dbReference>
<feature type="region of interest" description="Disordered" evidence="9">
    <location>
        <begin position="43"/>
        <end position="62"/>
    </location>
</feature>
<dbReference type="SUPFAM" id="SSF57501">
    <property type="entry name" value="Cystine-knot cytokines"/>
    <property type="match status" value="1"/>
</dbReference>
<keyword evidence="3" id="KW-0964">Secreted</keyword>
<feature type="region of interest" description="Disordered" evidence="9">
    <location>
        <begin position="84"/>
        <end position="103"/>
    </location>
</feature>
<feature type="signal peptide" evidence="10">
    <location>
        <begin position="1"/>
        <end position="24"/>
    </location>
</feature>
<dbReference type="InterPro" id="IPR001111">
    <property type="entry name" value="TGF-b_propeptide"/>
</dbReference>
<name>A0AAN9GKN4_9CAEN</name>
<evidence type="ECO:0000256" key="2">
    <source>
        <dbReference type="ARBA" id="ARBA00006656"/>
    </source>
</evidence>
<keyword evidence="4 10" id="KW-0732">Signal</keyword>
<dbReference type="AlphaFoldDB" id="A0AAN9GKN4"/>
<evidence type="ECO:0000256" key="9">
    <source>
        <dbReference type="SAM" id="MobiDB-lite"/>
    </source>
</evidence>
<keyword evidence="7" id="KW-0325">Glycoprotein</keyword>
<accession>A0AAN9GKN4</accession>
<evidence type="ECO:0000256" key="4">
    <source>
        <dbReference type="ARBA" id="ARBA00022729"/>
    </source>
</evidence>
<dbReference type="Pfam" id="PF00688">
    <property type="entry name" value="TGFb_propeptide"/>
    <property type="match status" value="1"/>
</dbReference>
<dbReference type="Gene3D" id="2.60.120.970">
    <property type="match status" value="1"/>
</dbReference>
<dbReference type="EMBL" id="JBAMIC010000002">
    <property type="protein sequence ID" value="KAK7111481.1"/>
    <property type="molecule type" value="Genomic_DNA"/>
</dbReference>
<dbReference type="GO" id="GO:0005125">
    <property type="term" value="F:cytokine activity"/>
    <property type="evidence" value="ECO:0007669"/>
    <property type="project" value="TreeGrafter"/>
</dbReference>
<evidence type="ECO:0000256" key="8">
    <source>
        <dbReference type="RuleBase" id="RU000354"/>
    </source>
</evidence>
<evidence type="ECO:0000256" key="1">
    <source>
        <dbReference type="ARBA" id="ARBA00004613"/>
    </source>
</evidence>
<feature type="compositionally biased region" description="Polar residues" evidence="9">
    <location>
        <begin position="43"/>
        <end position="52"/>
    </location>
</feature>
<comment type="subcellular location">
    <subcellularLocation>
        <location evidence="1">Secreted</location>
    </subcellularLocation>
</comment>
<dbReference type="Proteomes" id="UP001374579">
    <property type="component" value="Unassembled WGS sequence"/>
</dbReference>
<feature type="domain" description="TGF-beta family profile" evidence="11">
    <location>
        <begin position="458"/>
        <end position="571"/>
    </location>
</feature>
<sequence length="571" mass="63866">MKCCPFSRHLLGVLCAVLVSVKFGQPRPQSGETLLQPLVNCSNVSSSGTNEKQASDDAKEVSNINPDFGIEKVVKPQNSYSSETFQTTTEPFRQNPTTFDQTSEEAEYIDYYYEEPEESFPDQDQLSDGPQVPNHQPPPGLNRVAKLKLIKTPRRQPPEYMLELYDRFSRAAATPVTTQNPADRAGDEDCDLGADIVRSFPNINKEDTADVEVEQNDVKSNDGADEQLPGRETRHHMLVFNVTSLLNGEEISRAELRLYTLVKQDRNTYVGEDREVRVYDGLGTQHLPPVACRRVYGHASGWEAFDVTHVVQSWVRQGSRTGDGVHVLEVKIDSVFHGGRNGTAAALDIDVDPEHNEGPLLVVFSRDAAMHVKQELQNLIDHEASSYDTSEQSDDSSDTIAGNSKEAQADIFNNAEENDIDVSPSSSKTKHVAVSKRQRRELFLPDAKSSKPEVVPLRVRRDKRKRNSCRRKPLYVDFQDINWHQWIIAPQGYQAFECVGKCYLPIGDHLSPTNHAIIQTLVHAVQPKSAARACCVPTKLEPISILYLDKNGVITYKYHYDGMVVAGCGCR</sequence>